<dbReference type="AlphaFoldDB" id="A0A1H9KS53"/>
<evidence type="ECO:0000313" key="5">
    <source>
        <dbReference type="Proteomes" id="UP000199572"/>
    </source>
</evidence>
<dbReference type="STRING" id="390241.SAMN04488023_103114"/>
<dbReference type="GO" id="GO:0016989">
    <property type="term" value="F:sigma factor antagonist activity"/>
    <property type="evidence" value="ECO:0007669"/>
    <property type="project" value="TreeGrafter"/>
</dbReference>
<protein>
    <submittedName>
        <fullName evidence="4">FecR family protein</fullName>
    </submittedName>
</protein>
<dbReference type="PANTHER" id="PTHR30273">
    <property type="entry name" value="PERIPLASMIC SIGNAL SENSOR AND SIGMA FACTOR ACTIVATOR FECR-RELATED"/>
    <property type="match status" value="1"/>
</dbReference>
<sequence>MDQEEKINWDKLLNHLKHSAELPDDDELNPEELEMLLFAEEINMRLKEEDVQLRFPVHEGWIELQERYQQKMAKARRFKLYRVLALAAVLVVALSTTWWLFLQQNHTEQQIAGNQIQLTLANGQTVELDSSQSEILKTEGAALNGTSLVYKPETALPKGDHQSSLNVLSVPKGKFTRLELSDGTKIWINSGSKLSYPVPFAANKREVTLEGEAYFDVSHNADRPFVVHAKSVAVKVLGTAFGMSTFKNQVSTALEKGKVSMQAGNQQVLLVPGELGLYHAENNCLTKSEADLRIYTAWKDLDLYFSESTLEEITSRIAREYDVDFVFEQENLKNLHFTIDMPKHAALSKILQNIKLSSDEVDFEIKGNQIQVKRR</sequence>
<accession>A0A1H9KS53</accession>
<dbReference type="Gene3D" id="3.55.50.30">
    <property type="match status" value="1"/>
</dbReference>
<evidence type="ECO:0000313" key="4">
    <source>
        <dbReference type="EMBL" id="SER01673.1"/>
    </source>
</evidence>
<name>A0A1H9KS53_9SPHI</name>
<evidence type="ECO:0000259" key="2">
    <source>
        <dbReference type="Pfam" id="PF04773"/>
    </source>
</evidence>
<dbReference type="RefSeq" id="WP_090881510.1">
    <property type="nucleotide sequence ID" value="NZ_FOGG01000003.1"/>
</dbReference>
<dbReference type="EMBL" id="FOGG01000003">
    <property type="protein sequence ID" value="SER01673.1"/>
    <property type="molecule type" value="Genomic_DNA"/>
</dbReference>
<dbReference type="OrthoDB" id="737880at2"/>
<keyword evidence="1" id="KW-0812">Transmembrane</keyword>
<reference evidence="4 5" key="1">
    <citation type="submission" date="2016-10" db="EMBL/GenBank/DDBJ databases">
        <authorList>
            <person name="de Groot N.N."/>
        </authorList>
    </citation>
    <scope>NUCLEOTIDE SEQUENCE [LARGE SCALE GENOMIC DNA]</scope>
    <source>
        <strain evidence="4 5">DSM 18610</strain>
    </source>
</reference>
<keyword evidence="5" id="KW-1185">Reference proteome</keyword>
<proteinExistence type="predicted"/>
<keyword evidence="1" id="KW-1133">Transmembrane helix</keyword>
<dbReference type="Gene3D" id="2.60.120.1440">
    <property type="match status" value="1"/>
</dbReference>
<feature type="transmembrane region" description="Helical" evidence="1">
    <location>
        <begin position="80"/>
        <end position="101"/>
    </location>
</feature>
<dbReference type="InterPro" id="IPR032508">
    <property type="entry name" value="FecR_C"/>
</dbReference>
<dbReference type="InterPro" id="IPR012373">
    <property type="entry name" value="Ferrdict_sens_TM"/>
</dbReference>
<dbReference type="Pfam" id="PF16344">
    <property type="entry name" value="FecR_C"/>
    <property type="match status" value="1"/>
</dbReference>
<feature type="domain" description="FecR protein" evidence="2">
    <location>
        <begin position="168"/>
        <end position="259"/>
    </location>
</feature>
<gene>
    <name evidence="4" type="ORF">SAMN04488023_103114</name>
</gene>
<dbReference type="Proteomes" id="UP000199572">
    <property type="component" value="Unassembled WGS sequence"/>
</dbReference>
<keyword evidence="1" id="KW-0472">Membrane</keyword>
<dbReference type="Pfam" id="PF04773">
    <property type="entry name" value="FecR"/>
    <property type="match status" value="1"/>
</dbReference>
<evidence type="ECO:0000256" key="1">
    <source>
        <dbReference type="SAM" id="Phobius"/>
    </source>
</evidence>
<dbReference type="PANTHER" id="PTHR30273:SF2">
    <property type="entry name" value="PROTEIN FECR"/>
    <property type="match status" value="1"/>
</dbReference>
<evidence type="ECO:0000259" key="3">
    <source>
        <dbReference type="Pfam" id="PF16344"/>
    </source>
</evidence>
<dbReference type="InterPro" id="IPR006860">
    <property type="entry name" value="FecR"/>
</dbReference>
<feature type="domain" description="Protein FecR C-terminal" evidence="3">
    <location>
        <begin position="303"/>
        <end position="371"/>
    </location>
</feature>
<organism evidence="4 5">
    <name type="scientific">Pedobacter rhizosphaerae</name>
    <dbReference type="NCBI Taxonomy" id="390241"/>
    <lineage>
        <taxon>Bacteria</taxon>
        <taxon>Pseudomonadati</taxon>
        <taxon>Bacteroidota</taxon>
        <taxon>Sphingobacteriia</taxon>
        <taxon>Sphingobacteriales</taxon>
        <taxon>Sphingobacteriaceae</taxon>
        <taxon>Pedobacter</taxon>
    </lineage>
</organism>